<evidence type="ECO:0000313" key="1">
    <source>
        <dbReference type="EMBL" id="KAL0388203.1"/>
    </source>
</evidence>
<accession>A0AAW2S944</accession>
<organism evidence="1">
    <name type="scientific">Sesamum radiatum</name>
    <name type="common">Black benniseed</name>
    <dbReference type="NCBI Taxonomy" id="300843"/>
    <lineage>
        <taxon>Eukaryota</taxon>
        <taxon>Viridiplantae</taxon>
        <taxon>Streptophyta</taxon>
        <taxon>Embryophyta</taxon>
        <taxon>Tracheophyta</taxon>
        <taxon>Spermatophyta</taxon>
        <taxon>Magnoliopsida</taxon>
        <taxon>eudicotyledons</taxon>
        <taxon>Gunneridae</taxon>
        <taxon>Pentapetalae</taxon>
        <taxon>asterids</taxon>
        <taxon>lamiids</taxon>
        <taxon>Lamiales</taxon>
        <taxon>Pedaliaceae</taxon>
        <taxon>Sesamum</taxon>
    </lineage>
</organism>
<dbReference type="EMBL" id="JACGWJ010000011">
    <property type="protein sequence ID" value="KAL0388203.1"/>
    <property type="molecule type" value="Genomic_DNA"/>
</dbReference>
<dbReference type="PANTHER" id="PTHR15140">
    <property type="entry name" value="TUBULIN-SPECIFIC CHAPERONE E"/>
    <property type="match status" value="1"/>
</dbReference>
<dbReference type="PANTHER" id="PTHR15140:SF37">
    <property type="entry name" value="UBIQUITIN-LIKE DOMAIN-CONTAINING PROTEIN"/>
    <property type="match status" value="1"/>
</dbReference>
<dbReference type="Gene3D" id="3.80.10.10">
    <property type="entry name" value="Ribonuclease Inhibitor"/>
    <property type="match status" value="1"/>
</dbReference>
<reference evidence="1" key="1">
    <citation type="submission" date="2020-06" db="EMBL/GenBank/DDBJ databases">
        <authorList>
            <person name="Li T."/>
            <person name="Hu X."/>
            <person name="Zhang T."/>
            <person name="Song X."/>
            <person name="Zhang H."/>
            <person name="Dai N."/>
            <person name="Sheng W."/>
            <person name="Hou X."/>
            <person name="Wei L."/>
        </authorList>
    </citation>
    <scope>NUCLEOTIDE SEQUENCE</scope>
    <source>
        <strain evidence="1">G02</strain>
        <tissue evidence="1">Leaf</tissue>
    </source>
</reference>
<reference evidence="1" key="2">
    <citation type="journal article" date="2024" name="Plant">
        <title>Genomic evolution and insights into agronomic trait innovations of Sesamum species.</title>
        <authorList>
            <person name="Miao H."/>
            <person name="Wang L."/>
            <person name="Qu L."/>
            <person name="Liu H."/>
            <person name="Sun Y."/>
            <person name="Le M."/>
            <person name="Wang Q."/>
            <person name="Wei S."/>
            <person name="Zheng Y."/>
            <person name="Lin W."/>
            <person name="Duan Y."/>
            <person name="Cao H."/>
            <person name="Xiong S."/>
            <person name="Wang X."/>
            <person name="Wei L."/>
            <person name="Li C."/>
            <person name="Ma Q."/>
            <person name="Ju M."/>
            <person name="Zhao R."/>
            <person name="Li G."/>
            <person name="Mu C."/>
            <person name="Tian Q."/>
            <person name="Mei H."/>
            <person name="Zhang T."/>
            <person name="Gao T."/>
            <person name="Zhang H."/>
        </authorList>
    </citation>
    <scope>NUCLEOTIDE SEQUENCE</scope>
    <source>
        <strain evidence="1">G02</strain>
    </source>
</reference>
<dbReference type="SUPFAM" id="SSF52047">
    <property type="entry name" value="RNI-like"/>
    <property type="match status" value="1"/>
</dbReference>
<dbReference type="AlphaFoldDB" id="A0AAW2S944"/>
<proteinExistence type="predicted"/>
<protein>
    <submittedName>
        <fullName evidence="1">Disease resistance RPP8-like protein 2</fullName>
    </submittedName>
</protein>
<dbReference type="InterPro" id="IPR032675">
    <property type="entry name" value="LRR_dom_sf"/>
</dbReference>
<name>A0AAW2S944_SESRA</name>
<sequence>MIEEDPMEILEKLPVLRLLYFCWDAYVGREMVCRATGFPQLRDLLLEGLPNLVEWRVEKGAMPNLLYLTIMKCSKLEMMPDGLKFITTLKNLYIVGMPEEFEKRVGVVDGEEGEDYHKIKHIPFIRIEH</sequence>
<comment type="caution">
    <text evidence="1">The sequence shown here is derived from an EMBL/GenBank/DDBJ whole genome shotgun (WGS) entry which is preliminary data.</text>
</comment>
<gene>
    <name evidence="1" type="ORF">Sradi_2702100</name>
</gene>